<dbReference type="Gene3D" id="3.30.710.10">
    <property type="entry name" value="Potassium Channel Kv1.1, Chain A"/>
    <property type="match status" value="1"/>
</dbReference>
<dbReference type="eggNOG" id="KOG4441">
    <property type="taxonomic scope" value="Eukaryota"/>
</dbReference>
<reference evidence="3" key="1">
    <citation type="submission" date="2003-08" db="EMBL/GenBank/DDBJ databases">
        <authorList>
            <person name="Birren B."/>
            <person name="Nusbaum C."/>
            <person name="Abebe A."/>
            <person name="Abouelleil A."/>
            <person name="Adekoya E."/>
            <person name="Ait-zahra M."/>
            <person name="Allen N."/>
            <person name="Allen T."/>
            <person name="An P."/>
            <person name="Anderson M."/>
            <person name="Anderson S."/>
            <person name="Arachchi H."/>
            <person name="Armbruster J."/>
            <person name="Bachantsang P."/>
            <person name="Baldwin J."/>
            <person name="Barry A."/>
            <person name="Bayul T."/>
            <person name="Blitshsteyn B."/>
            <person name="Bloom T."/>
            <person name="Blye J."/>
            <person name="Boguslavskiy L."/>
            <person name="Borowsky M."/>
            <person name="Boukhgalter B."/>
            <person name="Brunache A."/>
            <person name="Butler J."/>
            <person name="Calixte N."/>
            <person name="Calvo S."/>
            <person name="Camarata J."/>
            <person name="Campo K."/>
            <person name="Chang J."/>
            <person name="Cheshatsang Y."/>
            <person name="Citroen M."/>
            <person name="Collymore A."/>
            <person name="Considine T."/>
            <person name="Cook A."/>
            <person name="Cooke P."/>
            <person name="Corum B."/>
            <person name="Cuomo C."/>
            <person name="David R."/>
            <person name="Dawoe T."/>
            <person name="Degray S."/>
            <person name="Dodge S."/>
            <person name="Dooley K."/>
            <person name="Dorje P."/>
            <person name="Dorjee K."/>
            <person name="Dorris L."/>
            <person name="Duffey N."/>
            <person name="Dupes A."/>
            <person name="Elkins T."/>
            <person name="Engels R."/>
            <person name="Erickson J."/>
            <person name="Farina A."/>
            <person name="Faro S."/>
            <person name="Ferreira P."/>
            <person name="Fischer H."/>
            <person name="Fitzgerald M."/>
            <person name="Foley K."/>
            <person name="Gage D."/>
            <person name="Galagan J."/>
            <person name="Gearin G."/>
            <person name="Gnerre S."/>
            <person name="Gnirke A."/>
            <person name="Goyette A."/>
            <person name="Graham J."/>
            <person name="Grandbois E."/>
            <person name="Gyaltsen K."/>
            <person name="Hafez N."/>
            <person name="Hagopian D."/>
            <person name="Hagos B."/>
            <person name="Hall J."/>
            <person name="Hatcher B."/>
            <person name="Heller A."/>
            <person name="Higgins H."/>
            <person name="Honan T."/>
            <person name="Horn A."/>
            <person name="Houde N."/>
            <person name="Hughes L."/>
            <person name="Hulme W."/>
            <person name="Husby E."/>
            <person name="Iliev I."/>
            <person name="Jaffe D."/>
            <person name="Jones C."/>
            <person name="Kamal M."/>
            <person name="Kamat A."/>
            <person name="Kamvysselis M."/>
            <person name="Karlsson E."/>
            <person name="Kells C."/>
            <person name="Kieu A."/>
            <person name="Kisner P."/>
            <person name="Kodira C."/>
            <person name="Kulbokas E."/>
            <person name="Labutti K."/>
            <person name="Lama D."/>
            <person name="Landers T."/>
            <person name="Leger J."/>
            <person name="Levine S."/>
            <person name="Lewis D."/>
            <person name="Lewis T."/>
            <person name="Lindblad-toh K."/>
            <person name="Liu X."/>
            <person name="Lokyitsang T."/>
            <person name="Lokyitsang Y."/>
            <person name="Lucien O."/>
            <person name="Lui A."/>
            <person name="Ma L.J."/>
            <person name="Mabbitt R."/>
            <person name="Macdonald J."/>
            <person name="Maclean C."/>
            <person name="Major J."/>
            <person name="Manning J."/>
            <person name="Marabella R."/>
            <person name="Maru K."/>
            <person name="Matthews C."/>
            <person name="Mauceli E."/>
            <person name="Mccarthy M."/>
            <person name="Mcdonough S."/>
            <person name="Mcghee T."/>
            <person name="Meldrim J."/>
            <person name="Meneus L."/>
            <person name="Mesirov J."/>
            <person name="Mihalev A."/>
            <person name="Mihova T."/>
            <person name="Mikkelsen T."/>
            <person name="Mlenga V."/>
            <person name="Moru K."/>
            <person name="Mozes J."/>
            <person name="Mulrain L."/>
            <person name="Munson G."/>
            <person name="Naylor J."/>
            <person name="Newes C."/>
            <person name="Nguyen C."/>
            <person name="Nguyen N."/>
            <person name="Nguyen T."/>
            <person name="Nicol R."/>
            <person name="Nielsen C."/>
            <person name="Nizzari M."/>
            <person name="Norbu C."/>
            <person name="Norbu N."/>
            <person name="O'donnell P."/>
            <person name="Okoawo O."/>
            <person name="O'leary S."/>
            <person name="Omotosho B."/>
            <person name="O'neill K."/>
            <person name="Osman S."/>
            <person name="Parker S."/>
            <person name="Perrin D."/>
            <person name="Phunkhang P."/>
            <person name="Piqani B."/>
            <person name="Purcell S."/>
            <person name="Rachupka T."/>
            <person name="Ramasamy U."/>
            <person name="Rameau R."/>
            <person name="Ray V."/>
            <person name="Raymond C."/>
            <person name="Retta R."/>
            <person name="Richardson S."/>
            <person name="Rise C."/>
            <person name="Rodriguez J."/>
            <person name="Rogers J."/>
            <person name="Rogov P."/>
            <person name="Rutman M."/>
            <person name="Schupbach R."/>
            <person name="Seaman C."/>
            <person name="Settipalli S."/>
            <person name="Sharpe T."/>
            <person name="Sheridan J."/>
            <person name="Sherpa N."/>
            <person name="Shi J."/>
            <person name="Smirnov S."/>
            <person name="Smith C."/>
            <person name="Sougnez C."/>
            <person name="Spencer B."/>
            <person name="Stalker J."/>
            <person name="Stange-thomann N."/>
            <person name="Stavropoulos S."/>
            <person name="Stetson K."/>
            <person name="Stone C."/>
            <person name="Stone S."/>
            <person name="Stubbs M."/>
            <person name="Talamas J."/>
            <person name="Tchuinga P."/>
            <person name="Tenzing P."/>
            <person name="Tesfaye S."/>
            <person name="Theodore J."/>
            <person name="Thoulutsang Y."/>
            <person name="Topham K."/>
            <person name="Towey S."/>
            <person name="Tsamla T."/>
            <person name="Tsomo N."/>
            <person name="Vallee D."/>
            <person name="Vassiliev H."/>
            <person name="Venkataraman V."/>
            <person name="Vinson J."/>
            <person name="Vo A."/>
            <person name="Wade C."/>
            <person name="Wang S."/>
            <person name="Wangchuk T."/>
            <person name="Wangdi T."/>
            <person name="Whittaker C."/>
            <person name="Wilkinson J."/>
            <person name="Wu Y."/>
            <person name="Wyman D."/>
            <person name="Yadav S."/>
            <person name="Yang S."/>
            <person name="Yang X."/>
            <person name="Yeager S."/>
            <person name="Yee E."/>
            <person name="Young G."/>
            <person name="Zainoun J."/>
            <person name="Zembeck L."/>
            <person name="Zimmer A."/>
            <person name="Zody M."/>
            <person name="Lander E."/>
        </authorList>
    </citation>
    <scope>NUCLEOTIDE SEQUENCE [LARGE SCALE GENOMIC DNA]</scope>
</reference>
<accession>H2Z8A9</accession>
<dbReference type="PANTHER" id="PTHR45632:SF27">
    <property type="entry name" value="KELCH-LIKE PROTEIN 9"/>
    <property type="match status" value="1"/>
</dbReference>
<dbReference type="SMART" id="SM00875">
    <property type="entry name" value="BACK"/>
    <property type="match status" value="1"/>
</dbReference>
<name>H2Z8A9_CIOSA</name>
<dbReference type="InParanoid" id="H2Z8A9"/>
<dbReference type="Gene3D" id="1.25.40.420">
    <property type="match status" value="1"/>
</dbReference>
<evidence type="ECO:0000259" key="1">
    <source>
        <dbReference type="SMART" id="SM00875"/>
    </source>
</evidence>
<dbReference type="Pfam" id="PF07707">
    <property type="entry name" value="BACK"/>
    <property type="match status" value="1"/>
</dbReference>
<dbReference type="PANTHER" id="PTHR45632">
    <property type="entry name" value="LD33804P"/>
    <property type="match status" value="1"/>
</dbReference>
<dbReference type="GeneTree" id="ENSGT00940000165068"/>
<dbReference type="STRING" id="51511.ENSCSAVP00000013821"/>
<sequence>MRNVHCVLSAAGHMQLKPILNFCKTFLVGEISVYNCVDIIHIAEKYTLPGVEDKAYNFIAEHLNELVKTEELQKLTINNMSLLLDSYSLKNVSELELFEAARQWLLYKTERYQHVRTLMEKIHFPLIPPRDLLRYVNFVEFMRVECNYLLLEASNYHMLPHSQPHPSVC</sequence>
<dbReference type="InterPro" id="IPR011705">
    <property type="entry name" value="BACK"/>
</dbReference>
<organism evidence="2 3">
    <name type="scientific">Ciona savignyi</name>
    <name type="common">Pacific transparent sea squirt</name>
    <dbReference type="NCBI Taxonomy" id="51511"/>
    <lineage>
        <taxon>Eukaryota</taxon>
        <taxon>Metazoa</taxon>
        <taxon>Chordata</taxon>
        <taxon>Tunicata</taxon>
        <taxon>Ascidiacea</taxon>
        <taxon>Phlebobranchia</taxon>
        <taxon>Cionidae</taxon>
        <taxon>Ciona</taxon>
    </lineage>
</organism>
<proteinExistence type="predicted"/>
<dbReference type="InterPro" id="IPR011333">
    <property type="entry name" value="SKP1/BTB/POZ_sf"/>
</dbReference>
<protein>
    <recommendedName>
        <fullName evidence="1">BACK domain-containing protein</fullName>
    </recommendedName>
</protein>
<feature type="domain" description="BACK" evidence="1">
    <location>
        <begin position="36"/>
        <end position="137"/>
    </location>
</feature>
<dbReference type="HOGENOM" id="CLU_1820138_0_0_1"/>
<dbReference type="Proteomes" id="UP000007875">
    <property type="component" value="Unassembled WGS sequence"/>
</dbReference>
<dbReference type="Ensembl" id="ENSCSAVT00000013981.1">
    <property type="protein sequence ID" value="ENSCSAVP00000013821.1"/>
    <property type="gene ID" value="ENSCSAVG00000008105.1"/>
</dbReference>
<keyword evidence="3" id="KW-1185">Reference proteome</keyword>
<dbReference type="AlphaFoldDB" id="H2Z8A9"/>
<reference evidence="2" key="2">
    <citation type="submission" date="2025-08" db="UniProtKB">
        <authorList>
            <consortium name="Ensembl"/>
        </authorList>
    </citation>
    <scope>IDENTIFICATION</scope>
</reference>
<evidence type="ECO:0000313" key="2">
    <source>
        <dbReference type="Ensembl" id="ENSCSAVP00000013821.1"/>
    </source>
</evidence>
<reference evidence="2" key="3">
    <citation type="submission" date="2025-09" db="UniProtKB">
        <authorList>
            <consortium name="Ensembl"/>
        </authorList>
    </citation>
    <scope>IDENTIFICATION</scope>
</reference>
<evidence type="ECO:0000313" key="3">
    <source>
        <dbReference type="Proteomes" id="UP000007875"/>
    </source>
</evidence>